<dbReference type="Pfam" id="PF00335">
    <property type="entry name" value="Tetraspanin"/>
    <property type="match status" value="1"/>
</dbReference>
<evidence type="ECO:0000256" key="2">
    <source>
        <dbReference type="ARBA" id="ARBA00022692"/>
    </source>
</evidence>
<comment type="caution">
    <text evidence="7">The sequence shown here is derived from an EMBL/GenBank/DDBJ whole genome shotgun (WGS) entry which is preliminary data.</text>
</comment>
<protein>
    <submittedName>
        <fullName evidence="7">Uncharacterized protein</fullName>
    </submittedName>
</protein>
<comment type="subcellular location">
    <subcellularLocation>
        <location evidence="1">Membrane</location>
        <topology evidence="1">Multi-pass membrane protein</topology>
    </subcellularLocation>
</comment>
<dbReference type="AlphaFoldDB" id="A0AAD6EZR5"/>
<feature type="transmembrane region" description="Helical" evidence="6">
    <location>
        <begin position="158"/>
        <end position="180"/>
    </location>
</feature>
<feature type="compositionally biased region" description="Polar residues" evidence="5">
    <location>
        <begin position="212"/>
        <end position="224"/>
    </location>
</feature>
<organism evidence="7 8">
    <name type="scientific">Rhynchospora tenuis</name>
    <dbReference type="NCBI Taxonomy" id="198213"/>
    <lineage>
        <taxon>Eukaryota</taxon>
        <taxon>Viridiplantae</taxon>
        <taxon>Streptophyta</taxon>
        <taxon>Embryophyta</taxon>
        <taxon>Tracheophyta</taxon>
        <taxon>Spermatophyta</taxon>
        <taxon>Magnoliopsida</taxon>
        <taxon>Liliopsida</taxon>
        <taxon>Poales</taxon>
        <taxon>Cyperaceae</taxon>
        <taxon>Cyperoideae</taxon>
        <taxon>Rhynchosporeae</taxon>
        <taxon>Rhynchospora</taxon>
    </lineage>
</organism>
<keyword evidence="4 6" id="KW-0472">Membrane</keyword>
<keyword evidence="8" id="KW-1185">Reference proteome</keyword>
<sequence length="269" mass="30240">MATCSEFLEGLLKMLNFALGTLGLTMLGYGVYLFVESNQTSEGDEDIPQLLQLSRVLLVDFGLPNSFVNKLPKTWFIYVLTGIGGALFITSLFGYIGAVTKSRLCLSLYIFLVLLLVVFQLIGTAFVLLDRHLTDVIQADKTGYLHEMYEFLKHNWKAMKWVALGVVILEALAFLVAFVVRALNTPPDEFDSDVECESPAGSNRRPLVHSQGGESYTNQENTTDQEPRTDTWSQRMREKYGLNTSDFTYNPAAPPTPTDEEERRRCNIV</sequence>
<evidence type="ECO:0000256" key="5">
    <source>
        <dbReference type="SAM" id="MobiDB-lite"/>
    </source>
</evidence>
<feature type="transmembrane region" description="Helical" evidence="6">
    <location>
        <begin position="12"/>
        <end position="35"/>
    </location>
</feature>
<dbReference type="Proteomes" id="UP001210211">
    <property type="component" value="Unassembled WGS sequence"/>
</dbReference>
<feature type="region of interest" description="Disordered" evidence="5">
    <location>
        <begin position="191"/>
        <end position="269"/>
    </location>
</feature>
<name>A0AAD6EZR5_9POAL</name>
<evidence type="ECO:0000256" key="6">
    <source>
        <dbReference type="SAM" id="Phobius"/>
    </source>
</evidence>
<feature type="transmembrane region" description="Helical" evidence="6">
    <location>
        <begin position="108"/>
        <end position="129"/>
    </location>
</feature>
<dbReference type="EMBL" id="JAMRDG010000001">
    <property type="protein sequence ID" value="KAJ3707005.1"/>
    <property type="molecule type" value="Genomic_DNA"/>
</dbReference>
<feature type="transmembrane region" description="Helical" evidence="6">
    <location>
        <begin position="75"/>
        <end position="96"/>
    </location>
</feature>
<reference evidence="7 8" key="1">
    <citation type="journal article" date="2022" name="Cell">
        <title>Repeat-based holocentromeres influence genome architecture and karyotype evolution.</title>
        <authorList>
            <person name="Hofstatter P.G."/>
            <person name="Thangavel G."/>
            <person name="Lux T."/>
            <person name="Neumann P."/>
            <person name="Vondrak T."/>
            <person name="Novak P."/>
            <person name="Zhang M."/>
            <person name="Costa L."/>
            <person name="Castellani M."/>
            <person name="Scott A."/>
            <person name="Toegelov H."/>
            <person name="Fuchs J."/>
            <person name="Mata-Sucre Y."/>
            <person name="Dias Y."/>
            <person name="Vanzela A.L.L."/>
            <person name="Huettel B."/>
            <person name="Almeida C.C.S."/>
            <person name="Simkova H."/>
            <person name="Souza G."/>
            <person name="Pedrosa-Harand A."/>
            <person name="Macas J."/>
            <person name="Mayer K.F.X."/>
            <person name="Houben A."/>
            <person name="Marques A."/>
        </authorList>
    </citation>
    <scope>NUCLEOTIDE SEQUENCE [LARGE SCALE GENOMIC DNA]</scope>
    <source>
        <strain evidence="7">RhyTen1mFocal</strain>
    </source>
</reference>
<accession>A0AAD6EZR5</accession>
<evidence type="ECO:0000313" key="7">
    <source>
        <dbReference type="EMBL" id="KAJ3707005.1"/>
    </source>
</evidence>
<gene>
    <name evidence="7" type="ORF">LUZ61_010710</name>
</gene>
<feature type="compositionally biased region" description="Basic and acidic residues" evidence="5">
    <location>
        <begin position="225"/>
        <end position="240"/>
    </location>
</feature>
<dbReference type="InterPro" id="IPR018499">
    <property type="entry name" value="Tetraspanin/Peripherin"/>
</dbReference>
<keyword evidence="2 6" id="KW-0812">Transmembrane</keyword>
<keyword evidence="3 6" id="KW-1133">Transmembrane helix</keyword>
<evidence type="ECO:0000256" key="4">
    <source>
        <dbReference type="ARBA" id="ARBA00023136"/>
    </source>
</evidence>
<proteinExistence type="predicted"/>
<evidence type="ECO:0000256" key="3">
    <source>
        <dbReference type="ARBA" id="ARBA00022989"/>
    </source>
</evidence>
<dbReference type="GO" id="GO:0016020">
    <property type="term" value="C:membrane"/>
    <property type="evidence" value="ECO:0007669"/>
    <property type="project" value="UniProtKB-SubCell"/>
</dbReference>
<evidence type="ECO:0000313" key="8">
    <source>
        <dbReference type="Proteomes" id="UP001210211"/>
    </source>
</evidence>
<evidence type="ECO:0000256" key="1">
    <source>
        <dbReference type="ARBA" id="ARBA00004141"/>
    </source>
</evidence>